<evidence type="ECO:0000313" key="1">
    <source>
        <dbReference type="EMBL" id="GCB83612.1"/>
    </source>
</evidence>
<dbReference type="Proteomes" id="UP000288216">
    <property type="component" value="Unassembled WGS sequence"/>
</dbReference>
<accession>A0A401QE41</accession>
<keyword evidence="2" id="KW-1185">Reference proteome</keyword>
<reference evidence="1 2" key="1">
    <citation type="journal article" date="2018" name="Nat. Ecol. Evol.">
        <title>Shark genomes provide insights into elasmobranch evolution and the origin of vertebrates.</title>
        <authorList>
            <person name="Hara Y"/>
            <person name="Yamaguchi K"/>
            <person name="Onimaru K"/>
            <person name="Kadota M"/>
            <person name="Koyanagi M"/>
            <person name="Keeley SD"/>
            <person name="Tatsumi K"/>
            <person name="Tanaka K"/>
            <person name="Motone F"/>
            <person name="Kageyama Y"/>
            <person name="Nozu R"/>
            <person name="Adachi N"/>
            <person name="Nishimura O"/>
            <person name="Nakagawa R"/>
            <person name="Tanegashima C"/>
            <person name="Kiyatake I"/>
            <person name="Matsumoto R"/>
            <person name="Murakumo K"/>
            <person name="Nishida K"/>
            <person name="Terakita A"/>
            <person name="Kuratani S"/>
            <person name="Sato K"/>
            <person name="Hyodo S Kuraku.S."/>
        </authorList>
    </citation>
    <scope>NUCLEOTIDE SEQUENCE [LARGE SCALE GENOMIC DNA]</scope>
</reference>
<protein>
    <submittedName>
        <fullName evidence="1">Uncharacterized protein</fullName>
    </submittedName>
</protein>
<feature type="non-terminal residue" evidence="1">
    <location>
        <position position="1"/>
    </location>
</feature>
<organism evidence="1 2">
    <name type="scientific">Scyliorhinus torazame</name>
    <name type="common">Cloudy catshark</name>
    <name type="synonym">Catulus torazame</name>
    <dbReference type="NCBI Taxonomy" id="75743"/>
    <lineage>
        <taxon>Eukaryota</taxon>
        <taxon>Metazoa</taxon>
        <taxon>Chordata</taxon>
        <taxon>Craniata</taxon>
        <taxon>Vertebrata</taxon>
        <taxon>Chondrichthyes</taxon>
        <taxon>Elasmobranchii</taxon>
        <taxon>Galeomorphii</taxon>
        <taxon>Galeoidea</taxon>
        <taxon>Carcharhiniformes</taxon>
        <taxon>Scyliorhinidae</taxon>
        <taxon>Scyliorhinus</taxon>
    </lineage>
</organism>
<comment type="caution">
    <text evidence="1">The sequence shown here is derived from an EMBL/GenBank/DDBJ whole genome shotgun (WGS) entry which is preliminary data.</text>
</comment>
<dbReference type="EMBL" id="BFAA01048013">
    <property type="protein sequence ID" value="GCB83612.1"/>
    <property type="molecule type" value="Genomic_DNA"/>
</dbReference>
<evidence type="ECO:0000313" key="2">
    <source>
        <dbReference type="Proteomes" id="UP000288216"/>
    </source>
</evidence>
<gene>
    <name evidence="1" type="ORF">scyTo_0024483</name>
</gene>
<name>A0A401QE41_SCYTO</name>
<proteinExistence type="predicted"/>
<sequence>LPVAVPVVGIDTNVEYVELSASKCVFFELQADIR</sequence>
<dbReference type="AlphaFoldDB" id="A0A401QE41"/>